<name>T1A5I0_9ZZZZ</name>
<sequence length="127" mass="12936">GIMPLAAGSDDKAVLRAAALASDDATQDPLDLAVLVPARDQGLLKDAPQRQAFHPFDPGTRRSEGVYTVDGRPWRAVKGAANVIGPLCKLDAAQQTTLDAAEKTLAASGARVLAVAAGPAGALQLLG</sequence>
<reference evidence="1" key="1">
    <citation type="submission" date="2013-08" db="EMBL/GenBank/DDBJ databases">
        <authorList>
            <person name="Mendez C."/>
            <person name="Richter M."/>
            <person name="Ferrer M."/>
            <person name="Sanchez J."/>
        </authorList>
    </citation>
    <scope>NUCLEOTIDE SEQUENCE</scope>
</reference>
<dbReference type="GO" id="GO:0000166">
    <property type="term" value="F:nucleotide binding"/>
    <property type="evidence" value="ECO:0007669"/>
    <property type="project" value="InterPro"/>
</dbReference>
<protein>
    <submittedName>
        <fullName evidence="1">Proton-exporting ATPase</fullName>
    </submittedName>
</protein>
<reference evidence="1" key="2">
    <citation type="journal article" date="2014" name="ISME J.">
        <title>Microbial stratification in low pH oxic and suboxic macroscopic growths along an acid mine drainage.</title>
        <authorList>
            <person name="Mendez-Garcia C."/>
            <person name="Mesa V."/>
            <person name="Sprenger R.R."/>
            <person name="Richter M."/>
            <person name="Diez M.S."/>
            <person name="Solano J."/>
            <person name="Bargiela R."/>
            <person name="Golyshina O.V."/>
            <person name="Manteca A."/>
            <person name="Ramos J.L."/>
            <person name="Gallego J.R."/>
            <person name="Llorente I."/>
            <person name="Martins Dos Santos V.A."/>
            <person name="Jensen O.N."/>
            <person name="Pelaez A.I."/>
            <person name="Sanchez J."/>
            <person name="Ferrer M."/>
        </authorList>
    </citation>
    <scope>NUCLEOTIDE SEQUENCE</scope>
</reference>
<feature type="non-terminal residue" evidence="1">
    <location>
        <position position="127"/>
    </location>
</feature>
<accession>T1A5I0</accession>
<feature type="non-terminal residue" evidence="1">
    <location>
        <position position="1"/>
    </location>
</feature>
<organism evidence="1">
    <name type="scientific">mine drainage metagenome</name>
    <dbReference type="NCBI Taxonomy" id="410659"/>
    <lineage>
        <taxon>unclassified sequences</taxon>
        <taxon>metagenomes</taxon>
        <taxon>ecological metagenomes</taxon>
    </lineage>
</organism>
<dbReference type="Gene3D" id="3.40.1110.10">
    <property type="entry name" value="Calcium-transporting ATPase, cytoplasmic domain N"/>
    <property type="match status" value="1"/>
</dbReference>
<dbReference type="SUPFAM" id="SSF81660">
    <property type="entry name" value="Metal cation-transporting ATPase, ATP-binding domain N"/>
    <property type="match status" value="1"/>
</dbReference>
<proteinExistence type="predicted"/>
<comment type="caution">
    <text evidence="1">The sequence shown here is derived from an EMBL/GenBank/DDBJ whole genome shotgun (WGS) entry which is preliminary data.</text>
</comment>
<dbReference type="InterPro" id="IPR023299">
    <property type="entry name" value="ATPase_P-typ_cyto_dom_N"/>
</dbReference>
<gene>
    <name evidence="1" type="ORF">B1A_12791</name>
</gene>
<dbReference type="AlphaFoldDB" id="T1A5I0"/>
<dbReference type="EMBL" id="AUZX01009318">
    <property type="protein sequence ID" value="EQD52232.1"/>
    <property type="molecule type" value="Genomic_DNA"/>
</dbReference>
<evidence type="ECO:0000313" key="1">
    <source>
        <dbReference type="EMBL" id="EQD52232.1"/>
    </source>
</evidence>